<dbReference type="Gene3D" id="3.30.420.40">
    <property type="match status" value="2"/>
</dbReference>
<dbReference type="HAMAP" id="MF_01274">
    <property type="entry name" value="Pantothen_kinase_3"/>
    <property type="match status" value="1"/>
</dbReference>
<keyword evidence="16" id="KW-0479">Metal-binding</keyword>
<keyword evidence="11 16" id="KW-0067">ATP-binding</keyword>
<evidence type="ECO:0000256" key="10">
    <source>
        <dbReference type="ARBA" id="ARBA00022777"/>
    </source>
</evidence>
<gene>
    <name evidence="16" type="primary">coaX</name>
    <name evidence="17" type="ORF">ACFOWD_05680</name>
</gene>
<dbReference type="RefSeq" id="WP_377408834.1">
    <property type="nucleotide sequence ID" value="NZ_JBHSCY010000001.1"/>
</dbReference>
<keyword evidence="10 16" id="KW-0418">Kinase</keyword>
<dbReference type="GO" id="GO:0004594">
    <property type="term" value="F:pantothenate kinase activity"/>
    <property type="evidence" value="ECO:0007669"/>
    <property type="project" value="UniProtKB-EC"/>
</dbReference>
<evidence type="ECO:0000256" key="8">
    <source>
        <dbReference type="ARBA" id="ARBA00022679"/>
    </source>
</evidence>
<keyword evidence="7 16" id="KW-0963">Cytoplasm</keyword>
<keyword evidence="12 16" id="KW-0630">Potassium</keyword>
<comment type="catalytic activity">
    <reaction evidence="1 16">
        <text>(R)-pantothenate + ATP = (R)-4'-phosphopantothenate + ADP + H(+)</text>
        <dbReference type="Rhea" id="RHEA:16373"/>
        <dbReference type="ChEBI" id="CHEBI:10986"/>
        <dbReference type="ChEBI" id="CHEBI:15378"/>
        <dbReference type="ChEBI" id="CHEBI:29032"/>
        <dbReference type="ChEBI" id="CHEBI:30616"/>
        <dbReference type="ChEBI" id="CHEBI:456216"/>
        <dbReference type="EC" id="2.7.1.33"/>
    </reaction>
</comment>
<name>A0ABV8R7I4_9FLAO</name>
<evidence type="ECO:0000313" key="17">
    <source>
        <dbReference type="EMBL" id="MFC4268389.1"/>
    </source>
</evidence>
<dbReference type="CDD" id="cd24015">
    <property type="entry name" value="ASKHA_NBD_PanK-III"/>
    <property type="match status" value="1"/>
</dbReference>
<dbReference type="InterPro" id="IPR043129">
    <property type="entry name" value="ATPase_NBD"/>
</dbReference>
<dbReference type="EMBL" id="JBHSCY010000001">
    <property type="protein sequence ID" value="MFC4268389.1"/>
    <property type="molecule type" value="Genomic_DNA"/>
</dbReference>
<evidence type="ECO:0000256" key="1">
    <source>
        <dbReference type="ARBA" id="ARBA00001206"/>
    </source>
</evidence>
<dbReference type="PANTHER" id="PTHR34265:SF1">
    <property type="entry name" value="TYPE III PANTOTHENATE KINASE"/>
    <property type="match status" value="1"/>
</dbReference>
<evidence type="ECO:0000256" key="15">
    <source>
        <dbReference type="ARBA" id="ARBA00040883"/>
    </source>
</evidence>
<feature type="binding site" evidence="16">
    <location>
        <begin position="6"/>
        <end position="13"/>
    </location>
    <ligand>
        <name>ATP</name>
        <dbReference type="ChEBI" id="CHEBI:30616"/>
    </ligand>
</feature>
<evidence type="ECO:0000256" key="11">
    <source>
        <dbReference type="ARBA" id="ARBA00022840"/>
    </source>
</evidence>
<proteinExistence type="inferred from homology"/>
<evidence type="ECO:0000256" key="2">
    <source>
        <dbReference type="ARBA" id="ARBA00001958"/>
    </source>
</evidence>
<evidence type="ECO:0000256" key="16">
    <source>
        <dbReference type="HAMAP-Rule" id="MF_01274"/>
    </source>
</evidence>
<dbReference type="PANTHER" id="PTHR34265">
    <property type="entry name" value="TYPE III PANTOTHENATE KINASE"/>
    <property type="match status" value="1"/>
</dbReference>
<dbReference type="NCBIfam" id="NF009853">
    <property type="entry name" value="PRK13320.1-5"/>
    <property type="match status" value="1"/>
</dbReference>
<evidence type="ECO:0000313" key="18">
    <source>
        <dbReference type="Proteomes" id="UP001595826"/>
    </source>
</evidence>
<keyword evidence="8 16" id="KW-0808">Transferase</keyword>
<dbReference type="NCBIfam" id="TIGR00671">
    <property type="entry name" value="baf"/>
    <property type="match status" value="1"/>
</dbReference>
<feature type="binding site" evidence="16">
    <location>
        <position position="116"/>
    </location>
    <ligand>
        <name>K(+)</name>
        <dbReference type="ChEBI" id="CHEBI:29103"/>
    </ligand>
</feature>
<dbReference type="Pfam" id="PF03309">
    <property type="entry name" value="Pan_kinase"/>
    <property type="match status" value="1"/>
</dbReference>
<evidence type="ECO:0000256" key="14">
    <source>
        <dbReference type="ARBA" id="ARBA00038036"/>
    </source>
</evidence>
<evidence type="ECO:0000256" key="3">
    <source>
        <dbReference type="ARBA" id="ARBA00004496"/>
    </source>
</evidence>
<evidence type="ECO:0000256" key="5">
    <source>
        <dbReference type="ARBA" id="ARBA00011738"/>
    </source>
</evidence>
<dbReference type="InterPro" id="IPR004619">
    <property type="entry name" value="Type_III_PanK"/>
</dbReference>
<accession>A0ABV8R7I4</accession>
<comment type="caution">
    <text evidence="17">The sequence shown here is derived from an EMBL/GenBank/DDBJ whole genome shotgun (WGS) entry which is preliminary data.</text>
</comment>
<evidence type="ECO:0000256" key="13">
    <source>
        <dbReference type="ARBA" id="ARBA00022993"/>
    </source>
</evidence>
<protein>
    <recommendedName>
        <fullName evidence="15 16">Type III pantothenate kinase</fullName>
        <ecNumber evidence="6 16">2.7.1.33</ecNumber>
    </recommendedName>
    <alternativeName>
        <fullName evidence="16">PanK-III</fullName>
    </alternativeName>
    <alternativeName>
        <fullName evidence="16">Pantothenic acid kinase</fullName>
    </alternativeName>
</protein>
<evidence type="ECO:0000256" key="4">
    <source>
        <dbReference type="ARBA" id="ARBA00005225"/>
    </source>
</evidence>
<feature type="active site" description="Proton acceptor" evidence="16">
    <location>
        <position position="95"/>
    </location>
</feature>
<comment type="cofactor">
    <cofactor evidence="2">
        <name>K(+)</name>
        <dbReference type="ChEBI" id="CHEBI:29103"/>
    </cofactor>
</comment>
<dbReference type="Proteomes" id="UP001595826">
    <property type="component" value="Unassembled WGS sequence"/>
</dbReference>
<feature type="binding site" evidence="16">
    <location>
        <begin position="93"/>
        <end position="96"/>
    </location>
    <ligand>
        <name>substrate</name>
    </ligand>
</feature>
<evidence type="ECO:0000256" key="12">
    <source>
        <dbReference type="ARBA" id="ARBA00022958"/>
    </source>
</evidence>
<evidence type="ECO:0000256" key="9">
    <source>
        <dbReference type="ARBA" id="ARBA00022741"/>
    </source>
</evidence>
<comment type="function">
    <text evidence="16">Catalyzes the phosphorylation of pantothenate (Pan), the first step in CoA biosynthesis.</text>
</comment>
<comment type="cofactor">
    <cofactor evidence="16">
        <name>NH4(+)</name>
        <dbReference type="ChEBI" id="CHEBI:28938"/>
    </cofactor>
    <cofactor evidence="16">
        <name>K(+)</name>
        <dbReference type="ChEBI" id="CHEBI:29103"/>
    </cofactor>
    <text evidence="16">A monovalent cation. Ammonium or potassium.</text>
</comment>
<evidence type="ECO:0000256" key="7">
    <source>
        <dbReference type="ARBA" id="ARBA00022490"/>
    </source>
</evidence>
<keyword evidence="18" id="KW-1185">Reference proteome</keyword>
<feature type="binding site" evidence="16">
    <location>
        <position position="119"/>
    </location>
    <ligand>
        <name>ATP</name>
        <dbReference type="ChEBI" id="CHEBI:30616"/>
    </ligand>
</feature>
<feature type="binding site" evidence="16">
    <location>
        <position position="86"/>
    </location>
    <ligand>
        <name>substrate</name>
    </ligand>
</feature>
<dbReference type="SUPFAM" id="SSF53067">
    <property type="entry name" value="Actin-like ATPase domain"/>
    <property type="match status" value="2"/>
</dbReference>
<comment type="pathway">
    <text evidence="4 16">Cofactor biosynthesis; coenzyme A biosynthesis; CoA from (R)-pantothenate: step 1/5.</text>
</comment>
<reference evidence="18" key="1">
    <citation type="journal article" date="2019" name="Int. J. Syst. Evol. Microbiol.">
        <title>The Global Catalogue of Microorganisms (GCM) 10K type strain sequencing project: providing services to taxonomists for standard genome sequencing and annotation.</title>
        <authorList>
            <consortium name="The Broad Institute Genomics Platform"/>
            <consortium name="The Broad Institute Genome Sequencing Center for Infectious Disease"/>
            <person name="Wu L."/>
            <person name="Ma J."/>
        </authorList>
    </citation>
    <scope>NUCLEOTIDE SEQUENCE [LARGE SCALE GENOMIC DNA]</scope>
    <source>
        <strain evidence="18">CECT 8655</strain>
    </source>
</reference>
<evidence type="ECO:0000256" key="6">
    <source>
        <dbReference type="ARBA" id="ARBA00012102"/>
    </source>
</evidence>
<dbReference type="EC" id="2.7.1.33" evidence="6 16"/>
<comment type="subunit">
    <text evidence="5 16">Homodimer.</text>
</comment>
<keyword evidence="13 16" id="KW-0173">Coenzyme A biosynthesis</keyword>
<comment type="subcellular location">
    <subcellularLocation>
        <location evidence="3 16">Cytoplasm</location>
    </subcellularLocation>
</comment>
<organism evidence="17 18">
    <name type="scientific">Polaribacter marinivivus</name>
    <dbReference type="NCBI Taxonomy" id="1524260"/>
    <lineage>
        <taxon>Bacteria</taxon>
        <taxon>Pseudomonadati</taxon>
        <taxon>Bacteroidota</taxon>
        <taxon>Flavobacteriia</taxon>
        <taxon>Flavobacteriales</taxon>
        <taxon>Flavobacteriaceae</taxon>
    </lineage>
</organism>
<feature type="binding site" evidence="16">
    <location>
        <position position="171"/>
    </location>
    <ligand>
        <name>substrate</name>
    </ligand>
</feature>
<keyword evidence="9 16" id="KW-0547">Nucleotide-binding</keyword>
<comment type="similarity">
    <text evidence="14 16">Belongs to the type III pantothenate kinase family.</text>
</comment>
<sequence length="242" mass="27152">MNLIIDIGNSRIKIALFEKDMLSEIFLETDKTVLKKIKKLFKLHLISSSIISTVKDVSNEITNYLQENSIFILVNHKFSFPFKNLYKTPKTVGVDRLVLSSAAVMLFPKTNVLIIDAGTCITYDFVSKDSEYFGGAISPGLKIRYKSLNDYTSKLPLLDVKQPKSFIGNTTEESIHSGVVNGTLQEIDGVINQYKNKFSHLTIVLTGGDAKFLSKQLKSSIFANQNFLLEGLNKLLIFNDNK</sequence>